<dbReference type="RefSeq" id="WP_371940322.1">
    <property type="nucleotide sequence ID" value="NZ_JAXCEH010000004.1"/>
</dbReference>
<evidence type="ECO:0008006" key="3">
    <source>
        <dbReference type="Google" id="ProtNLM"/>
    </source>
</evidence>
<evidence type="ECO:0000313" key="1">
    <source>
        <dbReference type="EMBL" id="MFA1553934.1"/>
    </source>
</evidence>
<name>A0ABV4QTJ4_9ACTN</name>
<organism evidence="1 2">
    <name type="scientific">Actinomadura chokoriensis</name>
    <dbReference type="NCBI Taxonomy" id="454156"/>
    <lineage>
        <taxon>Bacteria</taxon>
        <taxon>Bacillati</taxon>
        <taxon>Actinomycetota</taxon>
        <taxon>Actinomycetes</taxon>
        <taxon>Streptosporangiales</taxon>
        <taxon>Thermomonosporaceae</taxon>
        <taxon>Actinomadura</taxon>
    </lineage>
</organism>
<gene>
    <name evidence="1" type="ORF">SM436_09550</name>
</gene>
<sequence>MRAVETGREAERRGRRLQHLQELGDFFDNSIAACEEVRRTGNRNRQAIRVRNGYITSDDKAPSPPPITRLLPPRGIPLQVHLLALYQAQCRYPDGRQVGPNERPVHPNGRERAISWSDLILSGSAPSVRTNLARQFNSAVLFLERNRLVRLLRTGNGRFGGFQLLYEDGRSQSDAEESMSYTTPMADEHAVRLPCEFFTKGWVHVLSPAEISVYLMLRHLRGRYWREHDENGVYATDSVRRAAYGVRPDSYERHRELAAYGLIETIRESRRRPDGRIAGFGKVDGADRPKPYRFKLASDSCFKRNAREVVMSALMSLSSVRSV</sequence>
<protein>
    <recommendedName>
        <fullName evidence="3">Replication initiator protein A</fullName>
    </recommendedName>
</protein>
<proteinExistence type="predicted"/>
<comment type="caution">
    <text evidence="1">The sequence shown here is derived from an EMBL/GenBank/DDBJ whole genome shotgun (WGS) entry which is preliminary data.</text>
</comment>
<dbReference type="Proteomes" id="UP001569904">
    <property type="component" value="Unassembled WGS sequence"/>
</dbReference>
<dbReference type="EMBL" id="JAXCEH010000004">
    <property type="protein sequence ID" value="MFA1553934.1"/>
    <property type="molecule type" value="Genomic_DNA"/>
</dbReference>
<keyword evidence="2" id="KW-1185">Reference proteome</keyword>
<accession>A0ABV4QTJ4</accession>
<evidence type="ECO:0000313" key="2">
    <source>
        <dbReference type="Proteomes" id="UP001569904"/>
    </source>
</evidence>
<reference evidence="1 2" key="1">
    <citation type="submission" date="2023-11" db="EMBL/GenBank/DDBJ databases">
        <title>Actinomadura monticuli sp. nov., isolated from volcanic ash.</title>
        <authorList>
            <person name="Lee S.D."/>
            <person name="Yang H."/>
            <person name="Kim I.S."/>
        </authorList>
    </citation>
    <scope>NUCLEOTIDE SEQUENCE [LARGE SCALE GENOMIC DNA]</scope>
    <source>
        <strain evidence="1 2">DSM 45346</strain>
    </source>
</reference>